<proteinExistence type="predicted"/>
<sequence length="65" mass="8105">MQRIAYFKFIFKIRKVFLNVDPVGAYISDKTLENQKILMFFRIVFSLKRERFLRKIRNRIRFSEK</sequence>
<protein>
    <submittedName>
        <fullName evidence="1">Uncharacterized protein</fullName>
    </submittedName>
</protein>
<accession>A0A2N0BHU0</accession>
<organism evidence="1">
    <name type="scientific">Leptospira ellisii</name>
    <dbReference type="NCBI Taxonomy" id="2023197"/>
    <lineage>
        <taxon>Bacteria</taxon>
        <taxon>Pseudomonadati</taxon>
        <taxon>Spirochaetota</taxon>
        <taxon>Spirochaetia</taxon>
        <taxon>Leptospirales</taxon>
        <taxon>Leptospiraceae</taxon>
        <taxon>Leptospira</taxon>
    </lineage>
</organism>
<name>A0A2N0BHU0_9LEPT</name>
<dbReference type="AlphaFoldDB" id="A0A2N0BHU0"/>
<evidence type="ECO:0000313" key="1">
    <source>
        <dbReference type="EMBL" id="PJZ92718.1"/>
    </source>
</evidence>
<accession>A0A2N0B892</accession>
<gene>
    <name evidence="1" type="ORF">CH379_11695</name>
</gene>
<comment type="caution">
    <text evidence="1">The sequence shown here is derived from an EMBL/GenBank/DDBJ whole genome shotgun (WGS) entry which is preliminary data.</text>
</comment>
<dbReference type="EMBL" id="NPEF01000110">
    <property type="protein sequence ID" value="PJZ92718.1"/>
    <property type="molecule type" value="Genomic_DNA"/>
</dbReference>
<reference evidence="1" key="1">
    <citation type="submission" date="2017-07" db="EMBL/GenBank/DDBJ databases">
        <title>Leptospira spp. isolated from tropical soils.</title>
        <authorList>
            <person name="Thibeaux R."/>
            <person name="Iraola G."/>
            <person name="Ferres I."/>
            <person name="Bierque E."/>
            <person name="Girault D."/>
            <person name="Soupe-Gilbert M.-E."/>
            <person name="Picardeau M."/>
            <person name="Goarant C."/>
        </authorList>
    </citation>
    <scope>NUCLEOTIDE SEQUENCE [LARGE SCALE GENOMIC DNA]</scope>
    <source>
        <strain evidence="1">ATI7-C-A5</strain>
    </source>
</reference>